<sequence>MSEHYLKALFDPSSIVIVGASETEQTLAALITKKLHKQFTGSLYFVNPRHKEILETPCYKKVTLIEEDIDLAIIVSPTRTVEKVIRECAKQGIKNAFVMSKYANTYKSQITPEMKSLLKVAKEVDVRILGPNAAALIRPSTNFNASITDNKIIPGKLAVVARSRTICSSLIDWAETEQVGFSSVISRGSGIDLEFSDIIDFLANDHKTSSIIVHINQVTHSRAFMGALKAAAMRKPVVILKSSHDNGSYSDAIAKTKDVRAMDDVFRAAVLRAGADHVTTLSQLYTAAKILANNRRTKGNNLALISNGYGPVMLANDRLRDLGFQPTLLSKSLVEELKGTSKNIYGFDNAIVIPDRKNTAELYAKNIKILLASKEVDGIGIIFAPDAMIDSQNLATEIAKVVKNAKKPTPTIWLGTASGGQGRKIFTQEKISNYRSPEAAMDGYSFLCNHLANRKKLLQVPFPLNKTIPPKTAIAKEIIEKNLLQKRNVLSRKDSIKLLEAFHVKCNPALHADSVEEAIKIADDIGYPVALKIDSQHITYKSDVEGVKLNLQDAKMLKKAFLQIKTSISKIRSNIIIDGIIVERMYAPSSGRVLNISILNDPAFGPVISFGPGGTQSPAMKDRAIQLPPLNRRLAEDLINNTQVSLILDKYRNLPATNKGKLREMLIRVSEIAIHLPQIFELTLNPIILDENEAIVNDHQIVIQKFNKDPKHFSHLAIHPYPSDWRRFITIKNHKKVELRPIRSEDAQAEVELINNMSSKSKYFRFMHAVNDLTPEMLSRFTKLDYDREMAFGAFIQKKNKDKLLGVSRYSINPDKKSCEFAIGIADKYQGLGLARQLMLILIEHVKDRDLKIIEGTVLKNNTSMDNLMDSLGFKKSASKDDYDINIYTFEFDE</sequence>
<dbReference type="CDD" id="cd04301">
    <property type="entry name" value="NAT_SF"/>
    <property type="match status" value="1"/>
</dbReference>
<dbReference type="GO" id="GO:0016874">
    <property type="term" value="F:ligase activity"/>
    <property type="evidence" value="ECO:0007669"/>
    <property type="project" value="UniProtKB-KW"/>
</dbReference>
<dbReference type="InterPro" id="IPR032875">
    <property type="entry name" value="Succ_CoA_lig_flav_dom"/>
</dbReference>
<dbReference type="Gene3D" id="3.40.50.261">
    <property type="entry name" value="Succinyl-CoA synthetase domains"/>
    <property type="match status" value="2"/>
</dbReference>
<dbReference type="InterPro" id="IPR051538">
    <property type="entry name" value="Acyl-CoA_Synth/Transferase"/>
</dbReference>
<accession>A0A4R1F107</accession>
<gene>
    <name evidence="6" type="ORF">EV695_1450</name>
</gene>
<dbReference type="InterPro" id="IPR003781">
    <property type="entry name" value="CoA-bd"/>
</dbReference>
<dbReference type="Gene3D" id="3.30.1490.20">
    <property type="entry name" value="ATP-grasp fold, A domain"/>
    <property type="match status" value="1"/>
</dbReference>
<dbReference type="InterPro" id="IPR036291">
    <property type="entry name" value="NAD(P)-bd_dom_sf"/>
</dbReference>
<dbReference type="SMART" id="SM00881">
    <property type="entry name" value="CoA_binding"/>
    <property type="match status" value="1"/>
</dbReference>
<dbReference type="PANTHER" id="PTHR43334">
    <property type="entry name" value="ACETATE--COA LIGASE [ADP-FORMING]"/>
    <property type="match status" value="1"/>
</dbReference>
<dbReference type="RefSeq" id="WP_131905274.1">
    <property type="nucleotide sequence ID" value="NZ_BAAAFU010000004.1"/>
</dbReference>
<keyword evidence="1" id="KW-0436">Ligase</keyword>
<dbReference type="Pfam" id="PF13607">
    <property type="entry name" value="Succ_CoA_lig"/>
    <property type="match status" value="1"/>
</dbReference>
<evidence type="ECO:0000256" key="1">
    <source>
        <dbReference type="ARBA" id="ARBA00022598"/>
    </source>
</evidence>
<dbReference type="SUPFAM" id="SSF56059">
    <property type="entry name" value="Glutathione synthetase ATP-binding domain-like"/>
    <property type="match status" value="1"/>
</dbReference>
<dbReference type="SUPFAM" id="SSF52210">
    <property type="entry name" value="Succinyl-CoA synthetase domains"/>
    <property type="match status" value="2"/>
</dbReference>
<protein>
    <submittedName>
        <fullName evidence="6">Acetyltransferase</fullName>
    </submittedName>
</protein>
<dbReference type="GO" id="GO:0005524">
    <property type="term" value="F:ATP binding"/>
    <property type="evidence" value="ECO:0007669"/>
    <property type="project" value="UniProtKB-KW"/>
</dbReference>
<dbReference type="GO" id="GO:0016747">
    <property type="term" value="F:acyltransferase activity, transferring groups other than amino-acyl groups"/>
    <property type="evidence" value="ECO:0007669"/>
    <property type="project" value="InterPro"/>
</dbReference>
<dbReference type="Gene3D" id="3.40.630.30">
    <property type="match status" value="1"/>
</dbReference>
<dbReference type="EMBL" id="SMFQ01000003">
    <property type="protein sequence ID" value="TCJ86950.1"/>
    <property type="molecule type" value="Genomic_DNA"/>
</dbReference>
<dbReference type="OrthoDB" id="9807426at2"/>
<evidence type="ECO:0000256" key="2">
    <source>
        <dbReference type="ARBA" id="ARBA00022741"/>
    </source>
</evidence>
<organism evidence="6 7">
    <name type="scientific">Cocleimonas flava</name>
    <dbReference type="NCBI Taxonomy" id="634765"/>
    <lineage>
        <taxon>Bacteria</taxon>
        <taxon>Pseudomonadati</taxon>
        <taxon>Pseudomonadota</taxon>
        <taxon>Gammaproteobacteria</taxon>
        <taxon>Thiotrichales</taxon>
        <taxon>Thiotrichaceae</taxon>
        <taxon>Cocleimonas</taxon>
    </lineage>
</organism>
<dbReference type="InterPro" id="IPR000182">
    <property type="entry name" value="GNAT_dom"/>
</dbReference>
<reference evidence="6 7" key="1">
    <citation type="submission" date="2019-03" db="EMBL/GenBank/DDBJ databases">
        <title>Genomic Encyclopedia of Type Strains, Phase IV (KMG-IV): sequencing the most valuable type-strain genomes for metagenomic binning, comparative biology and taxonomic classification.</title>
        <authorList>
            <person name="Goeker M."/>
        </authorList>
    </citation>
    <scope>NUCLEOTIDE SEQUENCE [LARGE SCALE GENOMIC DNA]</scope>
    <source>
        <strain evidence="6 7">DSM 24830</strain>
    </source>
</reference>
<dbReference type="PROSITE" id="PS51186">
    <property type="entry name" value="GNAT"/>
    <property type="match status" value="1"/>
</dbReference>
<dbReference type="AlphaFoldDB" id="A0A4R1F107"/>
<evidence type="ECO:0000313" key="6">
    <source>
        <dbReference type="EMBL" id="TCJ86950.1"/>
    </source>
</evidence>
<proteinExistence type="inferred from homology"/>
<dbReference type="Pfam" id="PF13380">
    <property type="entry name" value="CoA_binding_2"/>
    <property type="match status" value="1"/>
</dbReference>
<dbReference type="InterPro" id="IPR016181">
    <property type="entry name" value="Acyl_CoA_acyltransferase"/>
</dbReference>
<comment type="caution">
    <text evidence="6">The sequence shown here is derived from an EMBL/GenBank/DDBJ whole genome shotgun (WGS) entry which is preliminary data.</text>
</comment>
<evidence type="ECO:0000313" key="7">
    <source>
        <dbReference type="Proteomes" id="UP000294887"/>
    </source>
</evidence>
<comment type="similarity">
    <text evidence="4">In the N-terminal section; belongs to the acetate CoA ligase alpha subunit family.</text>
</comment>
<dbReference type="SUPFAM" id="SSF51735">
    <property type="entry name" value="NAD(P)-binding Rossmann-fold domains"/>
    <property type="match status" value="1"/>
</dbReference>
<dbReference type="Pfam" id="PF13549">
    <property type="entry name" value="ATP-grasp_5"/>
    <property type="match status" value="1"/>
</dbReference>
<keyword evidence="7" id="KW-1185">Reference proteome</keyword>
<dbReference type="InterPro" id="IPR016102">
    <property type="entry name" value="Succinyl-CoA_synth-like"/>
</dbReference>
<keyword evidence="2" id="KW-0547">Nucleotide-binding</keyword>
<dbReference type="Pfam" id="PF13302">
    <property type="entry name" value="Acetyltransf_3"/>
    <property type="match status" value="1"/>
</dbReference>
<feature type="domain" description="N-acetyltransferase" evidence="5">
    <location>
        <begin position="737"/>
        <end position="893"/>
    </location>
</feature>
<evidence type="ECO:0000259" key="5">
    <source>
        <dbReference type="PROSITE" id="PS51186"/>
    </source>
</evidence>
<evidence type="ECO:0000256" key="3">
    <source>
        <dbReference type="ARBA" id="ARBA00022840"/>
    </source>
</evidence>
<dbReference type="Gene3D" id="3.30.470.20">
    <property type="entry name" value="ATP-grasp fold, B domain"/>
    <property type="match status" value="1"/>
</dbReference>
<dbReference type="FunFam" id="3.30.1490.20:FF:000020">
    <property type="entry name" value="Protein lysine acetyltransferase"/>
    <property type="match status" value="1"/>
</dbReference>
<dbReference type="InterPro" id="IPR013815">
    <property type="entry name" value="ATP_grasp_subdomain_1"/>
</dbReference>
<name>A0A4R1F107_9GAMM</name>
<keyword evidence="3" id="KW-0067">ATP-binding</keyword>
<dbReference type="PANTHER" id="PTHR43334:SF1">
    <property type="entry name" value="3-HYDROXYPROPIONATE--COA LIGASE [ADP-FORMING]"/>
    <property type="match status" value="1"/>
</dbReference>
<evidence type="ECO:0000256" key="4">
    <source>
        <dbReference type="ARBA" id="ARBA00060888"/>
    </source>
</evidence>
<dbReference type="Proteomes" id="UP000294887">
    <property type="component" value="Unassembled WGS sequence"/>
</dbReference>
<dbReference type="Gene3D" id="3.40.50.720">
    <property type="entry name" value="NAD(P)-binding Rossmann-like Domain"/>
    <property type="match status" value="1"/>
</dbReference>
<keyword evidence="6" id="KW-0808">Transferase</keyword>
<dbReference type="SUPFAM" id="SSF55729">
    <property type="entry name" value="Acyl-CoA N-acyltransferases (Nat)"/>
    <property type="match status" value="1"/>
</dbReference>